<evidence type="ECO:0000313" key="2">
    <source>
        <dbReference type="EMBL" id="ORY30441.1"/>
    </source>
</evidence>
<protein>
    <submittedName>
        <fullName evidence="2">Uncharacterized protein</fullName>
    </submittedName>
</protein>
<reference evidence="2 3" key="1">
    <citation type="submission" date="2016-07" db="EMBL/GenBank/DDBJ databases">
        <title>Pervasive Adenine N6-methylation of Active Genes in Fungi.</title>
        <authorList>
            <consortium name="DOE Joint Genome Institute"/>
            <person name="Mondo S.J."/>
            <person name="Dannebaum R.O."/>
            <person name="Kuo R.C."/>
            <person name="Labutti K."/>
            <person name="Haridas S."/>
            <person name="Kuo A."/>
            <person name="Salamov A."/>
            <person name="Ahrendt S.R."/>
            <person name="Lipzen A."/>
            <person name="Sullivan W."/>
            <person name="Andreopoulos W.B."/>
            <person name="Clum A."/>
            <person name="Lindquist E."/>
            <person name="Daum C."/>
            <person name="Ramamoorthy G.K."/>
            <person name="Gryganskyi A."/>
            <person name="Culley D."/>
            <person name="Magnuson J.K."/>
            <person name="James T.Y."/>
            <person name="O'Malley M.A."/>
            <person name="Stajich J.E."/>
            <person name="Spatafora J.W."/>
            <person name="Visel A."/>
            <person name="Grigoriev I.V."/>
        </authorList>
    </citation>
    <scope>NUCLEOTIDE SEQUENCE [LARGE SCALE GENOMIC DNA]</scope>
    <source>
        <strain evidence="2 3">JEL800</strain>
    </source>
</reference>
<evidence type="ECO:0000256" key="1">
    <source>
        <dbReference type="SAM" id="MobiDB-lite"/>
    </source>
</evidence>
<accession>A0A1Y2B6H8</accession>
<dbReference type="Proteomes" id="UP000193642">
    <property type="component" value="Unassembled WGS sequence"/>
</dbReference>
<gene>
    <name evidence="2" type="ORF">BCR33DRAFT_565691</name>
</gene>
<organism evidence="2 3">
    <name type="scientific">Rhizoclosmatium globosum</name>
    <dbReference type="NCBI Taxonomy" id="329046"/>
    <lineage>
        <taxon>Eukaryota</taxon>
        <taxon>Fungi</taxon>
        <taxon>Fungi incertae sedis</taxon>
        <taxon>Chytridiomycota</taxon>
        <taxon>Chytridiomycota incertae sedis</taxon>
        <taxon>Chytridiomycetes</taxon>
        <taxon>Chytridiales</taxon>
        <taxon>Chytriomycetaceae</taxon>
        <taxon>Rhizoclosmatium</taxon>
    </lineage>
</organism>
<evidence type="ECO:0000313" key="3">
    <source>
        <dbReference type="Proteomes" id="UP000193642"/>
    </source>
</evidence>
<dbReference type="EMBL" id="MCGO01000082">
    <property type="protein sequence ID" value="ORY30441.1"/>
    <property type="molecule type" value="Genomic_DNA"/>
</dbReference>
<feature type="compositionally biased region" description="Low complexity" evidence="1">
    <location>
        <begin position="89"/>
        <end position="111"/>
    </location>
</feature>
<comment type="caution">
    <text evidence="2">The sequence shown here is derived from an EMBL/GenBank/DDBJ whole genome shotgun (WGS) entry which is preliminary data.</text>
</comment>
<name>A0A1Y2B6H8_9FUNG</name>
<feature type="region of interest" description="Disordered" evidence="1">
    <location>
        <begin position="87"/>
        <end position="111"/>
    </location>
</feature>
<keyword evidence="3" id="KW-1185">Reference proteome</keyword>
<dbReference type="AlphaFoldDB" id="A0A1Y2B6H8"/>
<dbReference type="OrthoDB" id="2157462at2759"/>
<sequence>MLLESMSRKLFVDQKWTPISAVKFLPEGKDSYTDVEQIIMSAAVRVAAFNRNDADMLFTDTIHIPESVISLLPSGFISRNKKDVYGNPSSSDLLQQQQQHQQSYASSSSKGSLVKRLSKVFPKRSNSIHSKTSSMESVASLPQAQQLQPTHLVASKSSPLAKAQSLAALPSGLIQQPTILSLSTAPSIYHNPTTGQPLIARSVSSSGKFGIIQPLSSSVTAKQQELLGMQRVPPYPNATVRTSSQRRI</sequence>
<proteinExistence type="predicted"/>